<reference evidence="3" key="1">
    <citation type="journal article" date="2015" name="PLoS Genet.">
        <title>Genome Sequence and Transcriptome Analyses of Chrysochromulina tobin: Metabolic Tools for Enhanced Algal Fitness in the Prominent Order Prymnesiales (Haptophyceae).</title>
        <authorList>
            <person name="Hovde B.T."/>
            <person name="Deodato C.R."/>
            <person name="Hunsperger H.M."/>
            <person name="Ryken S.A."/>
            <person name="Yost W."/>
            <person name="Jha R.K."/>
            <person name="Patterson J."/>
            <person name="Monnat R.J. Jr."/>
            <person name="Barlow S.B."/>
            <person name="Starkenburg S.R."/>
            <person name="Cattolico R.A."/>
        </authorList>
    </citation>
    <scope>NUCLEOTIDE SEQUENCE</scope>
    <source>
        <strain evidence="3">CCMP291</strain>
    </source>
</reference>
<evidence type="ECO:0000256" key="1">
    <source>
        <dbReference type="SAM" id="MobiDB-lite"/>
    </source>
</evidence>
<evidence type="ECO:0000313" key="2">
    <source>
        <dbReference type="EMBL" id="KOO29516.1"/>
    </source>
</evidence>
<name>A0A0M0JSB7_9EUKA</name>
<dbReference type="EMBL" id="JWZX01002403">
    <property type="protein sequence ID" value="KOO29516.1"/>
    <property type="molecule type" value="Genomic_DNA"/>
</dbReference>
<accession>A0A0M0JSB7</accession>
<keyword evidence="3" id="KW-1185">Reference proteome</keyword>
<comment type="caution">
    <text evidence="2">The sequence shown here is derived from an EMBL/GenBank/DDBJ whole genome shotgun (WGS) entry which is preliminary data.</text>
</comment>
<dbReference type="Proteomes" id="UP000037460">
    <property type="component" value="Unassembled WGS sequence"/>
</dbReference>
<sequence length="97" mass="9557">MSEMLAVHAVAGARSSGVSCCALCDAAGGASAAAIGTIDGAIHLIDLQRRALVCTADAEAPILRLMDLPAVPTTAPHDPSGGSVDDAGPAGEHTDDH</sequence>
<proteinExistence type="predicted"/>
<feature type="region of interest" description="Disordered" evidence="1">
    <location>
        <begin position="70"/>
        <end position="97"/>
    </location>
</feature>
<gene>
    <name evidence="2" type="ORF">Ctob_004095</name>
</gene>
<protein>
    <submittedName>
        <fullName evidence="2">Uncharacterized protein</fullName>
    </submittedName>
</protein>
<evidence type="ECO:0000313" key="3">
    <source>
        <dbReference type="Proteomes" id="UP000037460"/>
    </source>
</evidence>
<dbReference type="AlphaFoldDB" id="A0A0M0JSB7"/>
<organism evidence="2 3">
    <name type="scientific">Chrysochromulina tobinii</name>
    <dbReference type="NCBI Taxonomy" id="1460289"/>
    <lineage>
        <taxon>Eukaryota</taxon>
        <taxon>Haptista</taxon>
        <taxon>Haptophyta</taxon>
        <taxon>Prymnesiophyceae</taxon>
        <taxon>Prymnesiales</taxon>
        <taxon>Chrysochromulinaceae</taxon>
        <taxon>Chrysochromulina</taxon>
    </lineage>
</organism>